<evidence type="ECO:0000256" key="1">
    <source>
        <dbReference type="ARBA" id="ARBA00001946"/>
    </source>
</evidence>
<dbReference type="PANTHER" id="PTHR12001:SF69">
    <property type="entry name" value="ALL TRANS-POLYPRENYL-DIPHOSPHATE SYNTHASE PDSS1"/>
    <property type="match status" value="1"/>
</dbReference>
<dbReference type="SUPFAM" id="SSF48576">
    <property type="entry name" value="Terpenoid synthases"/>
    <property type="match status" value="1"/>
</dbReference>
<evidence type="ECO:0000256" key="3">
    <source>
        <dbReference type="ARBA" id="ARBA00022679"/>
    </source>
</evidence>
<dbReference type="GO" id="GO:0004659">
    <property type="term" value="F:prenyltransferase activity"/>
    <property type="evidence" value="ECO:0007669"/>
    <property type="project" value="InterPro"/>
</dbReference>
<dbReference type="Gene3D" id="1.10.600.10">
    <property type="entry name" value="Farnesyl Diphosphate Synthase"/>
    <property type="match status" value="1"/>
</dbReference>
<dbReference type="Proteomes" id="UP000319619">
    <property type="component" value="Unassembled WGS sequence"/>
</dbReference>
<dbReference type="PANTHER" id="PTHR12001">
    <property type="entry name" value="GERANYLGERANYL PYROPHOSPHATE SYNTHASE"/>
    <property type="match status" value="1"/>
</dbReference>
<comment type="caution">
    <text evidence="7">The sequence shown here is derived from an EMBL/GenBank/DDBJ whole genome shotgun (WGS) entry which is preliminary data.</text>
</comment>
<proteinExistence type="inferred from homology"/>
<dbReference type="EMBL" id="NJBN01000005">
    <property type="protein sequence ID" value="TKJ40232.1"/>
    <property type="molecule type" value="Genomic_DNA"/>
</dbReference>
<comment type="cofactor">
    <cofactor evidence="1">
        <name>Mg(2+)</name>
        <dbReference type="ChEBI" id="CHEBI:18420"/>
    </cofactor>
</comment>
<dbReference type="InterPro" id="IPR008949">
    <property type="entry name" value="Isoprenoid_synthase_dom_sf"/>
</dbReference>
<gene>
    <name evidence="7" type="ORF">CEE37_07865</name>
</gene>
<dbReference type="GO" id="GO:0008299">
    <property type="term" value="P:isoprenoid biosynthetic process"/>
    <property type="evidence" value="ECO:0007669"/>
    <property type="project" value="InterPro"/>
</dbReference>
<evidence type="ECO:0000313" key="8">
    <source>
        <dbReference type="Proteomes" id="UP000319619"/>
    </source>
</evidence>
<accession>A0A532UZA4</accession>
<evidence type="ECO:0000256" key="4">
    <source>
        <dbReference type="ARBA" id="ARBA00022723"/>
    </source>
</evidence>
<dbReference type="InterPro" id="IPR000092">
    <property type="entry name" value="Polyprenyl_synt"/>
</dbReference>
<dbReference type="Pfam" id="PF00348">
    <property type="entry name" value="polyprenyl_synt"/>
    <property type="match status" value="1"/>
</dbReference>
<evidence type="ECO:0000313" key="7">
    <source>
        <dbReference type="EMBL" id="TKJ40232.1"/>
    </source>
</evidence>
<dbReference type="PROSITE" id="PS00444">
    <property type="entry name" value="POLYPRENYL_SYNTHASE_2"/>
    <property type="match status" value="1"/>
</dbReference>
<evidence type="ECO:0000256" key="2">
    <source>
        <dbReference type="ARBA" id="ARBA00006706"/>
    </source>
</evidence>
<organism evidence="7 8">
    <name type="scientific">candidate division LCP-89 bacterium B3_LCP</name>
    <dbReference type="NCBI Taxonomy" id="2012998"/>
    <lineage>
        <taxon>Bacteria</taxon>
        <taxon>Pseudomonadati</taxon>
        <taxon>Bacteria division LCP-89</taxon>
    </lineage>
</organism>
<name>A0A532UZA4_UNCL8</name>
<keyword evidence="3 6" id="KW-0808">Transferase</keyword>
<protein>
    <submittedName>
        <fullName evidence="7">Polyprenyl synthetase</fullName>
    </submittedName>
</protein>
<evidence type="ECO:0000256" key="6">
    <source>
        <dbReference type="RuleBase" id="RU004466"/>
    </source>
</evidence>
<reference evidence="7 8" key="1">
    <citation type="submission" date="2017-06" db="EMBL/GenBank/DDBJ databases">
        <title>Novel microbial phyla capable of carbon fixation and sulfur reduction in deep-sea sediments.</title>
        <authorList>
            <person name="Huang J."/>
            <person name="Baker B."/>
            <person name="Wang Y."/>
        </authorList>
    </citation>
    <scope>NUCLEOTIDE SEQUENCE [LARGE SCALE GENOMIC DNA]</scope>
    <source>
        <strain evidence="7">B3_LCP</strain>
    </source>
</reference>
<keyword evidence="4" id="KW-0479">Metal-binding</keyword>
<dbReference type="CDD" id="cd00685">
    <property type="entry name" value="Trans_IPPS_HT"/>
    <property type="match status" value="1"/>
</dbReference>
<dbReference type="PROSITE" id="PS00723">
    <property type="entry name" value="POLYPRENYL_SYNTHASE_1"/>
    <property type="match status" value="1"/>
</dbReference>
<keyword evidence="5" id="KW-0460">Magnesium</keyword>
<dbReference type="SFLD" id="SFLDS00005">
    <property type="entry name" value="Isoprenoid_Synthase_Type_I"/>
    <property type="match status" value="1"/>
</dbReference>
<dbReference type="AlphaFoldDB" id="A0A532UZA4"/>
<evidence type="ECO:0000256" key="5">
    <source>
        <dbReference type="ARBA" id="ARBA00022842"/>
    </source>
</evidence>
<dbReference type="InterPro" id="IPR033749">
    <property type="entry name" value="Polyprenyl_synt_CS"/>
</dbReference>
<comment type="similarity">
    <text evidence="2 6">Belongs to the FPP/GGPP synthase family.</text>
</comment>
<sequence>MNHKMDSRLEHFRGITAEDLAQVEKTMHCVLASDIRMVDKVVRYIVKHKGKSLRPILTLMCARLFGKPGEEAVKVAVIVELLHTATLVHDDVVDDSKIRRGFPSINAIWKNKVSVLVGDYLLAKALTEMLEIRDFEVLDILSRSARRMSRGELLQIAKARKLDITESIYFDMIGDKTAALFSACCELAAITSKRDGVERDNLRNFGEKIGLAFQIRDDVLDYEGRRSIIGKPTLEDIKDRKITLPLIQAIRVSQKTEGRRIIKMINRGIKSNDRKEVMDFIDTHQGLNYAKDVAMQLKEDALSYLSVFPATVERQTLMDFADFSVERMK</sequence>
<dbReference type="GO" id="GO:0046872">
    <property type="term" value="F:metal ion binding"/>
    <property type="evidence" value="ECO:0007669"/>
    <property type="project" value="UniProtKB-KW"/>
</dbReference>